<evidence type="ECO:0000256" key="7">
    <source>
        <dbReference type="ARBA" id="ARBA00023136"/>
    </source>
</evidence>
<evidence type="ECO:0000256" key="10">
    <source>
        <dbReference type="SAM" id="Phobius"/>
    </source>
</evidence>
<name>A0A834ISA0_RHYFE</name>
<keyword evidence="9" id="KW-0807">Transducer</keyword>
<dbReference type="GO" id="GO:0005549">
    <property type="term" value="F:odorant binding"/>
    <property type="evidence" value="ECO:0007669"/>
    <property type="project" value="InterPro"/>
</dbReference>
<feature type="transmembrane region" description="Helical" evidence="10">
    <location>
        <begin position="220"/>
        <end position="239"/>
    </location>
</feature>
<evidence type="ECO:0000256" key="1">
    <source>
        <dbReference type="ARBA" id="ARBA00004651"/>
    </source>
</evidence>
<dbReference type="InterPro" id="IPR004117">
    <property type="entry name" value="7tm6_olfct_rcpt"/>
</dbReference>
<keyword evidence="12" id="KW-1185">Reference proteome</keyword>
<feature type="transmembrane region" description="Helical" evidence="10">
    <location>
        <begin position="87"/>
        <end position="108"/>
    </location>
</feature>
<dbReference type="GO" id="GO:0005886">
    <property type="term" value="C:plasma membrane"/>
    <property type="evidence" value="ECO:0007669"/>
    <property type="project" value="UniProtKB-SubCell"/>
</dbReference>
<comment type="subcellular location">
    <subcellularLocation>
        <location evidence="1">Cell membrane</location>
        <topology evidence="1">Multi-pass membrane protein</topology>
    </subcellularLocation>
</comment>
<evidence type="ECO:0000256" key="9">
    <source>
        <dbReference type="ARBA" id="ARBA00023224"/>
    </source>
</evidence>
<dbReference type="OrthoDB" id="6597368at2759"/>
<dbReference type="Proteomes" id="UP000625711">
    <property type="component" value="Unassembled WGS sequence"/>
</dbReference>
<dbReference type="GO" id="GO:0007165">
    <property type="term" value="P:signal transduction"/>
    <property type="evidence" value="ECO:0007669"/>
    <property type="project" value="UniProtKB-KW"/>
</dbReference>
<keyword evidence="5" id="KW-0552">Olfaction</keyword>
<evidence type="ECO:0000256" key="8">
    <source>
        <dbReference type="ARBA" id="ARBA00023170"/>
    </source>
</evidence>
<proteinExistence type="predicted"/>
<accession>A0A834ISA0</accession>
<feature type="transmembrane region" description="Helical" evidence="10">
    <location>
        <begin position="187"/>
        <end position="208"/>
    </location>
</feature>
<dbReference type="EMBL" id="JAACXV010000036">
    <property type="protein sequence ID" value="KAF7286142.1"/>
    <property type="molecule type" value="Genomic_DNA"/>
</dbReference>
<evidence type="ECO:0000256" key="5">
    <source>
        <dbReference type="ARBA" id="ARBA00022725"/>
    </source>
</evidence>
<comment type="caution">
    <text evidence="11">The sequence shown here is derived from an EMBL/GenBank/DDBJ whole genome shotgun (WGS) entry which is preliminary data.</text>
</comment>
<dbReference type="AlphaFoldDB" id="A0A834ISA0"/>
<evidence type="ECO:0000256" key="4">
    <source>
        <dbReference type="ARBA" id="ARBA00022692"/>
    </source>
</evidence>
<gene>
    <name evidence="11" type="ORF">GWI33_007390</name>
</gene>
<dbReference type="GO" id="GO:0004984">
    <property type="term" value="F:olfactory receptor activity"/>
    <property type="evidence" value="ECO:0007669"/>
    <property type="project" value="InterPro"/>
</dbReference>
<dbReference type="PANTHER" id="PTHR21137:SF35">
    <property type="entry name" value="ODORANT RECEPTOR 19A-RELATED"/>
    <property type="match status" value="1"/>
</dbReference>
<feature type="transmembrane region" description="Helical" evidence="10">
    <location>
        <begin position="289"/>
        <end position="311"/>
    </location>
</feature>
<protein>
    <recommendedName>
        <fullName evidence="13">Odorant receptor</fullName>
    </recommendedName>
</protein>
<evidence type="ECO:0000313" key="12">
    <source>
        <dbReference type="Proteomes" id="UP000625711"/>
    </source>
</evidence>
<sequence>MQKKETYVDDFFQSFHPSTIWKKYKFVGIKYSILFLGLAHATLISSYIPAISAAIKHIKYNGENSTTILPKTLPYYSWMPFKYDTGYTYLLAILYQGGPMFSYAYSVVGMDSLFMNLMNCVTANVHIIQGAFYTIRERCASRLTKNKFHTTKLLESTEMAKEMDTEMEKIIKHLQTMFKCCHELESMYSIVTLCQVTATLFILCTCLYLVSMATPFSKQFFAECVYMAAMFFQLYLYCSFGNEVTLKFQEIPFYLWSSSWLATTTSFKKRMIFTMMRAKKPVYFTVGKFTPLTLSTFVSIIKTSYSIFALIKNTSL</sequence>
<dbReference type="Pfam" id="PF02949">
    <property type="entry name" value="7tm_6"/>
    <property type="match status" value="1"/>
</dbReference>
<keyword evidence="4 10" id="KW-0812">Transmembrane</keyword>
<keyword evidence="8" id="KW-0675">Receptor</keyword>
<evidence type="ECO:0000256" key="3">
    <source>
        <dbReference type="ARBA" id="ARBA00022606"/>
    </source>
</evidence>
<organism evidence="11 12">
    <name type="scientific">Rhynchophorus ferrugineus</name>
    <name type="common">Red palm weevil</name>
    <name type="synonym">Curculio ferrugineus</name>
    <dbReference type="NCBI Taxonomy" id="354439"/>
    <lineage>
        <taxon>Eukaryota</taxon>
        <taxon>Metazoa</taxon>
        <taxon>Ecdysozoa</taxon>
        <taxon>Arthropoda</taxon>
        <taxon>Hexapoda</taxon>
        <taxon>Insecta</taxon>
        <taxon>Pterygota</taxon>
        <taxon>Neoptera</taxon>
        <taxon>Endopterygota</taxon>
        <taxon>Coleoptera</taxon>
        <taxon>Polyphaga</taxon>
        <taxon>Cucujiformia</taxon>
        <taxon>Curculionidae</taxon>
        <taxon>Dryophthorinae</taxon>
        <taxon>Rhynchophorus</taxon>
    </lineage>
</organism>
<evidence type="ECO:0000256" key="2">
    <source>
        <dbReference type="ARBA" id="ARBA00022475"/>
    </source>
</evidence>
<keyword evidence="3" id="KW-0716">Sensory transduction</keyword>
<evidence type="ECO:0000256" key="6">
    <source>
        <dbReference type="ARBA" id="ARBA00022989"/>
    </source>
</evidence>
<keyword evidence="7 10" id="KW-0472">Membrane</keyword>
<keyword evidence="2" id="KW-1003">Cell membrane</keyword>
<feature type="transmembrane region" description="Helical" evidence="10">
    <location>
        <begin position="31"/>
        <end position="55"/>
    </location>
</feature>
<reference evidence="11" key="1">
    <citation type="submission" date="2020-08" db="EMBL/GenBank/DDBJ databases">
        <title>Genome sequencing and assembly of the red palm weevil Rhynchophorus ferrugineus.</title>
        <authorList>
            <person name="Dias G.B."/>
            <person name="Bergman C.M."/>
            <person name="Manee M."/>
        </authorList>
    </citation>
    <scope>NUCLEOTIDE SEQUENCE</scope>
    <source>
        <strain evidence="11">AA-2017</strain>
        <tissue evidence="11">Whole larva</tissue>
    </source>
</reference>
<keyword evidence="6 10" id="KW-1133">Transmembrane helix</keyword>
<evidence type="ECO:0008006" key="13">
    <source>
        <dbReference type="Google" id="ProtNLM"/>
    </source>
</evidence>
<dbReference type="PANTHER" id="PTHR21137">
    <property type="entry name" value="ODORANT RECEPTOR"/>
    <property type="match status" value="1"/>
</dbReference>
<evidence type="ECO:0000313" key="11">
    <source>
        <dbReference type="EMBL" id="KAF7286142.1"/>
    </source>
</evidence>